<evidence type="ECO:0000313" key="1">
    <source>
        <dbReference type="EMBL" id="TXG76206.1"/>
    </source>
</evidence>
<sequence length="105" mass="12119">MYRASAMSTEFNSFYNKTKKELTNKLTAMGCTNLVFDRGYYYMTLFFTTRSGKFGYFFTGDFRDGKFGGRVRMIVRSVNHYKDYSGGTNMPIDSLDTIDKAIARI</sequence>
<dbReference type="EMBL" id="SSDS01000081">
    <property type="protein sequence ID" value="TXG76206.1"/>
    <property type="molecule type" value="Genomic_DNA"/>
</dbReference>
<dbReference type="Proteomes" id="UP000321026">
    <property type="component" value="Unassembled WGS sequence"/>
</dbReference>
<accession>A0A5C7J6R4</accession>
<name>A0A5C7J6R4_9BACT</name>
<organism evidence="1 2">
    <name type="scientific">Candidatus Dojkabacteria bacterium</name>
    <dbReference type="NCBI Taxonomy" id="2099670"/>
    <lineage>
        <taxon>Bacteria</taxon>
        <taxon>Candidatus Dojkabacteria</taxon>
    </lineage>
</organism>
<protein>
    <submittedName>
        <fullName evidence="1">Uncharacterized protein</fullName>
    </submittedName>
</protein>
<evidence type="ECO:0000313" key="2">
    <source>
        <dbReference type="Proteomes" id="UP000321026"/>
    </source>
</evidence>
<dbReference type="AlphaFoldDB" id="A0A5C7J6R4"/>
<comment type="caution">
    <text evidence="1">The sequence shown here is derived from an EMBL/GenBank/DDBJ whole genome shotgun (WGS) entry which is preliminary data.</text>
</comment>
<proteinExistence type="predicted"/>
<gene>
    <name evidence="1" type="ORF">E6Q11_05235</name>
</gene>
<reference evidence="1 2" key="1">
    <citation type="submission" date="2018-09" db="EMBL/GenBank/DDBJ databases">
        <title>Metagenome Assembled Genomes from an Advanced Water Purification Facility.</title>
        <authorList>
            <person name="Stamps B.W."/>
            <person name="Spear J.R."/>
        </authorList>
    </citation>
    <scope>NUCLEOTIDE SEQUENCE [LARGE SCALE GENOMIC DNA]</scope>
    <source>
        <strain evidence="1">Bin_63_2</strain>
    </source>
</reference>